<keyword evidence="4" id="KW-1185">Reference proteome</keyword>
<dbReference type="Proteomes" id="UP000186004">
    <property type="component" value="Unassembled WGS sequence"/>
</dbReference>
<organism evidence="3 4">
    <name type="scientific">Micromonospora avicenniae</name>
    <dbReference type="NCBI Taxonomy" id="1198245"/>
    <lineage>
        <taxon>Bacteria</taxon>
        <taxon>Bacillati</taxon>
        <taxon>Actinomycetota</taxon>
        <taxon>Actinomycetes</taxon>
        <taxon>Micromonosporales</taxon>
        <taxon>Micromonosporaceae</taxon>
        <taxon>Micromonospora</taxon>
    </lineage>
</organism>
<protein>
    <submittedName>
        <fullName evidence="3">Uncharacterized protein</fullName>
    </submittedName>
</protein>
<evidence type="ECO:0000256" key="1">
    <source>
        <dbReference type="SAM" id="MobiDB-lite"/>
    </source>
</evidence>
<dbReference type="EMBL" id="FTNF01000002">
    <property type="protein sequence ID" value="SIQ38278.1"/>
    <property type="molecule type" value="Genomic_DNA"/>
</dbReference>
<feature type="transmembrane region" description="Helical" evidence="2">
    <location>
        <begin position="45"/>
        <end position="68"/>
    </location>
</feature>
<gene>
    <name evidence="3" type="ORF">SAMN05444858_102179</name>
</gene>
<feature type="region of interest" description="Disordered" evidence="1">
    <location>
        <begin position="1"/>
        <end position="30"/>
    </location>
</feature>
<dbReference type="AlphaFoldDB" id="A0A1N6SB04"/>
<evidence type="ECO:0000256" key="2">
    <source>
        <dbReference type="SAM" id="Phobius"/>
    </source>
</evidence>
<evidence type="ECO:0000313" key="3">
    <source>
        <dbReference type="EMBL" id="SIQ38278.1"/>
    </source>
</evidence>
<evidence type="ECO:0000313" key="4">
    <source>
        <dbReference type="Proteomes" id="UP000186004"/>
    </source>
</evidence>
<accession>A0A1N6SB04</accession>
<sequence>MPPTARSGPSRALPAVAVPPPGPANAGPDDTGLLPKVTARRRRHLLAVLGLVAVLSAAGLVLGLLSWAPEPSAPPRALAPVEAERLAAVRVTNYRDLRAGVHVTIGAENSRTELVGWVDWSRPLLYLDVGGPGAGAERGLLQATPTVLMIRPDPSAVPTAAPPPLVPPADRWRLHELPAGHALAPVLKLLFDLAADRPDPAPPAGARWVARETLAAGPVDVLQAPLPGSATIEPDPDDRPRYWVDDDARLHRLAVRLPGSGAVNVDLKRTDRPTLRPVDALGGRPGLPRALTAAEQTRLERLPERLRARQGATVTLTAPVGRATNLRGAGWLSWTRRTGYLAVTDLGVPERRTLRWRDAAGVSRAQVPAAGDPEKPEKPPLPPPADVTWKSERAGADDVGVLVDAALTAGRTAPRGTAVRLREDTLADHPVDVVELRDGRNLLRYWIDRDGLLRRVEVRTGTATWAQLDLQPGRVPTLPAPKRPAARSSR</sequence>
<keyword evidence="2" id="KW-0812">Transmembrane</keyword>
<keyword evidence="2" id="KW-0472">Membrane</keyword>
<proteinExistence type="predicted"/>
<reference evidence="3 4" key="1">
    <citation type="submission" date="2017-01" db="EMBL/GenBank/DDBJ databases">
        <authorList>
            <person name="Mah S.A."/>
            <person name="Swanson W.J."/>
            <person name="Moy G.W."/>
            <person name="Vacquier V.D."/>
        </authorList>
    </citation>
    <scope>NUCLEOTIDE SEQUENCE [LARGE SCALE GENOMIC DNA]</scope>
    <source>
        <strain evidence="3 4">DSM 45758</strain>
    </source>
</reference>
<dbReference type="RefSeq" id="WP_076467709.1">
    <property type="nucleotide sequence ID" value="NZ_FTNF01000002.1"/>
</dbReference>
<feature type="region of interest" description="Disordered" evidence="1">
    <location>
        <begin position="362"/>
        <end position="385"/>
    </location>
</feature>
<name>A0A1N6SB04_9ACTN</name>
<keyword evidence="2" id="KW-1133">Transmembrane helix</keyword>